<dbReference type="InterPro" id="IPR003582">
    <property type="entry name" value="ShKT_dom"/>
</dbReference>
<dbReference type="InterPro" id="IPR024079">
    <property type="entry name" value="MetalloPept_cat_dom_sf"/>
</dbReference>
<feature type="binding site" evidence="8">
    <location>
        <position position="231"/>
    </location>
    <ligand>
        <name>Zn(2+)</name>
        <dbReference type="ChEBI" id="CHEBI:29105"/>
        <note>catalytic</note>
    </ligand>
</feature>
<dbReference type="PROSITE" id="PS51670">
    <property type="entry name" value="SHKT"/>
    <property type="match status" value="8"/>
</dbReference>
<feature type="binding site" evidence="8">
    <location>
        <position position="237"/>
    </location>
    <ligand>
        <name>Zn(2+)</name>
        <dbReference type="ChEBI" id="CHEBI:29105"/>
        <note>catalytic</note>
    </ligand>
</feature>
<feature type="disulfide bond" evidence="7">
    <location>
        <begin position="780"/>
        <end position="814"/>
    </location>
</feature>
<dbReference type="InterPro" id="IPR034035">
    <property type="entry name" value="Astacin-like_dom"/>
</dbReference>
<dbReference type="Proteomes" id="UP001634394">
    <property type="component" value="Unassembled WGS sequence"/>
</dbReference>
<keyword evidence="5 8" id="KW-0862">Zinc</keyword>
<evidence type="ECO:0000256" key="6">
    <source>
        <dbReference type="ARBA" id="ARBA00023049"/>
    </source>
</evidence>
<accession>A0ABD3UE95</accession>
<evidence type="ECO:0000256" key="9">
    <source>
        <dbReference type="RuleBase" id="RU361183"/>
    </source>
</evidence>
<dbReference type="GO" id="GO:0004222">
    <property type="term" value="F:metalloendopeptidase activity"/>
    <property type="evidence" value="ECO:0007669"/>
    <property type="project" value="UniProtKB-UniRule"/>
</dbReference>
<dbReference type="GO" id="GO:0008270">
    <property type="term" value="F:zinc ion binding"/>
    <property type="evidence" value="ECO:0007669"/>
    <property type="project" value="UniProtKB-UniRule"/>
</dbReference>
<name>A0ABD3UE95_SINWO</name>
<feature type="disulfide bond" evidence="7">
    <location>
        <begin position="740"/>
        <end position="774"/>
    </location>
</feature>
<organism evidence="14 15">
    <name type="scientific">Sinanodonta woodiana</name>
    <name type="common">Chinese pond mussel</name>
    <name type="synonym">Anodonta woodiana</name>
    <dbReference type="NCBI Taxonomy" id="1069815"/>
    <lineage>
        <taxon>Eukaryota</taxon>
        <taxon>Metazoa</taxon>
        <taxon>Spiralia</taxon>
        <taxon>Lophotrochozoa</taxon>
        <taxon>Mollusca</taxon>
        <taxon>Bivalvia</taxon>
        <taxon>Autobranchia</taxon>
        <taxon>Heteroconchia</taxon>
        <taxon>Palaeoheterodonta</taxon>
        <taxon>Unionida</taxon>
        <taxon>Unionoidea</taxon>
        <taxon>Unionidae</taxon>
        <taxon>Unioninae</taxon>
        <taxon>Sinanodonta</taxon>
    </lineage>
</organism>
<dbReference type="InterPro" id="IPR006026">
    <property type="entry name" value="Peptidase_Metallo"/>
</dbReference>
<comment type="cofactor">
    <cofactor evidence="8 9">
        <name>Zn(2+)</name>
        <dbReference type="ChEBI" id="CHEBI:29105"/>
    </cofactor>
    <text evidence="8 9">Binds 1 zinc ion per subunit.</text>
</comment>
<feature type="domain" description="Peptidase M12A" evidence="13">
    <location>
        <begin position="134"/>
        <end position="334"/>
    </location>
</feature>
<proteinExistence type="predicted"/>
<feature type="compositionally biased region" description="Basic and acidic residues" evidence="10">
    <location>
        <begin position="643"/>
        <end position="660"/>
    </location>
</feature>
<dbReference type="SMART" id="SM00254">
    <property type="entry name" value="ShKT"/>
    <property type="match status" value="8"/>
</dbReference>
<feature type="active site" evidence="8">
    <location>
        <position position="228"/>
    </location>
</feature>
<keyword evidence="11" id="KW-0472">Membrane</keyword>
<evidence type="ECO:0000256" key="1">
    <source>
        <dbReference type="ARBA" id="ARBA00002657"/>
    </source>
</evidence>
<evidence type="ECO:0000256" key="5">
    <source>
        <dbReference type="ARBA" id="ARBA00022833"/>
    </source>
</evidence>
<dbReference type="InterPro" id="IPR001506">
    <property type="entry name" value="Peptidase_M12A"/>
</dbReference>
<sequence>MCGISVDGGGGNQSSILITVQISTATMVIWAVGFLLLQAFLAFCPCESQLTIGELRQFGIDPLDMSNLEPFTNLTIDQIITQAMGGIGVASNNFLASDGKILAELDMLLTEEQYHSLYETPSDHTTIRGRKKRKAVRDTVLRWANNEIPYRFVPGDFTEKEEYIIRNAMTEWEKYTCVRFRESKSSDYNVLRFQNGRGCNSQLGMVGGEQALNLDANGCRWKGLYLHEIGHAMGLVHEHQLPDRDNFIEILYNNVQPNMRIWFNKYSTQEVNQLTVPYEYSSVMHYGVTAFSTDGKLPTIRAKLPEQEERIGQVWRKELSFSDVKVANLMYNCAAHCSPTIQCNDDGFLDQNCKCICLDGSNDCEVQSEITPEEDELCVNIHESWQCYVWASQGECEKNPRFMHEGCKKACGICGTKESTKHNNHITTWSWQWICIFSGLCPQEWAIGICQDVYPQDKCQRWEKNGDCITNDKWMNEYCRATCKACDNSTTDVVDETTNCNNNHKNETECDKWAKKGECQINPKWMMSNCKKACHACAQKDTNEKEKEEDVDKTGEEDTGGVCLDKHNTVECDRWAQTGECTKNPNWMLPNCRKSCKKCGGSGVCKNVWDDQQCEGWSRDRECIKNPRWMKVNCMKSCKECKETKDDSGHDEGTEFDKTGNTDTGTTTTSGGGSCVNNHKSEKECSTWAKYGHCDINPWMKKHCAKSCGTCSGTEDTTDTESTNTVSTNTGNKDKSTAGCTDSDNNCIEWAKHGYCKNHSYLALSTCRKSCGTCDPNTECSDKHSLCSIWQRGEQCRRNPGYMLRFCSKSCRAC</sequence>
<evidence type="ECO:0000256" key="3">
    <source>
        <dbReference type="ARBA" id="ARBA00022723"/>
    </source>
</evidence>
<keyword evidence="7" id="KW-1015">Disulfide bond</keyword>
<feature type="region of interest" description="Disordered" evidence="10">
    <location>
        <begin position="711"/>
        <end position="739"/>
    </location>
</feature>
<feature type="compositionally biased region" description="Low complexity" evidence="10">
    <location>
        <begin position="711"/>
        <end position="730"/>
    </location>
</feature>
<keyword evidence="3 8" id="KW-0479">Metal-binding</keyword>
<protein>
    <recommendedName>
        <fullName evidence="9">Metalloendopeptidase</fullName>
        <ecNumber evidence="9">3.4.24.-</ecNumber>
    </recommendedName>
</protein>
<evidence type="ECO:0000256" key="10">
    <source>
        <dbReference type="SAM" id="MobiDB-lite"/>
    </source>
</evidence>
<dbReference type="PROSITE" id="PS51864">
    <property type="entry name" value="ASTACIN"/>
    <property type="match status" value="1"/>
</dbReference>
<dbReference type="CDD" id="cd04280">
    <property type="entry name" value="ZnMc_astacin_like"/>
    <property type="match status" value="1"/>
</dbReference>
<gene>
    <name evidence="14" type="ORF">ACJMK2_018177</name>
</gene>
<feature type="domain" description="ShKT" evidence="12">
    <location>
        <begin position="605"/>
        <end position="641"/>
    </location>
</feature>
<feature type="region of interest" description="Disordered" evidence="10">
    <location>
        <begin position="643"/>
        <end position="672"/>
    </location>
</feature>
<evidence type="ECO:0000256" key="2">
    <source>
        <dbReference type="ARBA" id="ARBA00022670"/>
    </source>
</evidence>
<reference evidence="14 15" key="1">
    <citation type="submission" date="2024-11" db="EMBL/GenBank/DDBJ databases">
        <title>Chromosome-level genome assembly of the freshwater bivalve Anodonta woodiana.</title>
        <authorList>
            <person name="Chen X."/>
        </authorList>
    </citation>
    <scope>NUCLEOTIDE SEQUENCE [LARGE SCALE GENOMIC DNA]</scope>
    <source>
        <strain evidence="14">MN2024</strain>
        <tissue evidence="14">Gills</tissue>
    </source>
</reference>
<dbReference type="EMBL" id="JBJQND010000016">
    <property type="protein sequence ID" value="KAL3847256.1"/>
    <property type="molecule type" value="Genomic_DNA"/>
</dbReference>
<evidence type="ECO:0000256" key="7">
    <source>
        <dbReference type="PROSITE-ProRule" id="PRU01005"/>
    </source>
</evidence>
<feature type="domain" description="ShKT" evidence="12">
    <location>
        <begin position="675"/>
        <end position="711"/>
    </location>
</feature>
<evidence type="ECO:0000313" key="14">
    <source>
        <dbReference type="EMBL" id="KAL3847256.1"/>
    </source>
</evidence>
<dbReference type="AlphaFoldDB" id="A0ABD3UE95"/>
<dbReference type="SUPFAM" id="SSF55486">
    <property type="entry name" value="Metalloproteases ('zincins'), catalytic domain"/>
    <property type="match status" value="1"/>
</dbReference>
<keyword evidence="11" id="KW-1133">Transmembrane helix</keyword>
<dbReference type="PANTHER" id="PTHR10127">
    <property type="entry name" value="DISCOIDIN, CUB, EGF, LAMININ , AND ZINC METALLOPROTEASE DOMAIN CONTAINING"/>
    <property type="match status" value="1"/>
</dbReference>
<keyword evidence="2 8" id="KW-0645">Protease</keyword>
<evidence type="ECO:0000259" key="13">
    <source>
        <dbReference type="PROSITE" id="PS51864"/>
    </source>
</evidence>
<comment type="caution">
    <text evidence="14">The sequence shown here is derived from an EMBL/GenBank/DDBJ whole genome shotgun (WGS) entry which is preliminary data.</text>
</comment>
<dbReference type="Gene3D" id="1.10.10.1940">
    <property type="match status" value="2"/>
</dbReference>
<dbReference type="PRINTS" id="PR00480">
    <property type="entry name" value="ASTACIN"/>
</dbReference>
<dbReference type="Pfam" id="PF01400">
    <property type="entry name" value="Astacin"/>
    <property type="match status" value="1"/>
</dbReference>
<feature type="domain" description="ShKT" evidence="12">
    <location>
        <begin position="378"/>
        <end position="414"/>
    </location>
</feature>
<feature type="domain" description="ShKT" evidence="12">
    <location>
        <begin position="740"/>
        <end position="774"/>
    </location>
</feature>
<dbReference type="Gene3D" id="3.40.390.10">
    <property type="entry name" value="Collagenase (Catalytic Domain)"/>
    <property type="match status" value="1"/>
</dbReference>
<feature type="transmembrane region" description="Helical" evidence="11">
    <location>
        <begin position="22"/>
        <end position="43"/>
    </location>
</feature>
<feature type="binding site" evidence="8">
    <location>
        <position position="227"/>
    </location>
    <ligand>
        <name>Zn(2+)</name>
        <dbReference type="ChEBI" id="CHEBI:29105"/>
        <note>catalytic</note>
    </ligand>
</feature>
<evidence type="ECO:0000256" key="4">
    <source>
        <dbReference type="ARBA" id="ARBA00022801"/>
    </source>
</evidence>
<keyword evidence="15" id="KW-1185">Reference proteome</keyword>
<dbReference type="Pfam" id="PF01549">
    <property type="entry name" value="ShK"/>
    <property type="match status" value="8"/>
</dbReference>
<feature type="domain" description="ShKT" evidence="12">
    <location>
        <begin position="450"/>
        <end position="486"/>
    </location>
</feature>
<evidence type="ECO:0000259" key="12">
    <source>
        <dbReference type="PROSITE" id="PS51670"/>
    </source>
</evidence>
<dbReference type="EC" id="3.4.24.-" evidence="9"/>
<dbReference type="PANTHER" id="PTHR10127:SF780">
    <property type="entry name" value="METALLOENDOPEPTIDASE"/>
    <property type="match status" value="1"/>
</dbReference>
<comment type="function">
    <text evidence="1">Metalloprotease.</text>
</comment>
<feature type="domain" description="ShKT" evidence="12">
    <location>
        <begin position="563"/>
        <end position="599"/>
    </location>
</feature>
<evidence type="ECO:0000313" key="15">
    <source>
        <dbReference type="Proteomes" id="UP001634394"/>
    </source>
</evidence>
<keyword evidence="6 8" id="KW-0482">Metalloprotease</keyword>
<keyword evidence="11" id="KW-0812">Transmembrane</keyword>
<dbReference type="GO" id="GO:0006508">
    <property type="term" value="P:proteolysis"/>
    <property type="evidence" value="ECO:0007669"/>
    <property type="project" value="UniProtKB-KW"/>
</dbReference>
<feature type="domain" description="ShKT" evidence="12">
    <location>
        <begin position="500"/>
        <end position="537"/>
    </location>
</feature>
<evidence type="ECO:0000256" key="8">
    <source>
        <dbReference type="PROSITE-ProRule" id="PRU01211"/>
    </source>
</evidence>
<feature type="domain" description="ShKT" evidence="12">
    <location>
        <begin position="780"/>
        <end position="814"/>
    </location>
</feature>
<evidence type="ECO:0000256" key="11">
    <source>
        <dbReference type="SAM" id="Phobius"/>
    </source>
</evidence>
<keyword evidence="4 8" id="KW-0378">Hydrolase</keyword>
<comment type="caution">
    <text evidence="7">Lacks conserved residue(s) required for the propagation of feature annotation.</text>
</comment>
<dbReference type="SMART" id="SM00235">
    <property type="entry name" value="ZnMc"/>
    <property type="match status" value="1"/>
</dbReference>